<feature type="region of interest" description="Disordered" evidence="1">
    <location>
        <begin position="1783"/>
        <end position="1814"/>
    </location>
</feature>
<dbReference type="Gene3D" id="2.60.40.640">
    <property type="match status" value="1"/>
</dbReference>
<dbReference type="InterPro" id="IPR011022">
    <property type="entry name" value="Arrestin_C-like"/>
</dbReference>
<dbReference type="PANTHER" id="PTHR13097:SF7">
    <property type="entry name" value="GENERAL TRANSCRIPTION FACTOR IIE SUBUNIT 1"/>
    <property type="match status" value="1"/>
</dbReference>
<feature type="compositionally biased region" description="Polar residues" evidence="1">
    <location>
        <begin position="1826"/>
        <end position="1837"/>
    </location>
</feature>
<evidence type="ECO:0000313" key="4">
    <source>
        <dbReference type="Proteomes" id="UP000306954"/>
    </source>
</evidence>
<feature type="compositionally biased region" description="Polar residues" evidence="1">
    <location>
        <begin position="331"/>
        <end position="345"/>
    </location>
</feature>
<name>A0A4T0GNT0_WALIC</name>
<dbReference type="Proteomes" id="UP000306954">
    <property type="component" value="Unassembled WGS sequence"/>
</dbReference>
<feature type="compositionally biased region" description="Polar residues" evidence="1">
    <location>
        <begin position="197"/>
        <end position="215"/>
    </location>
</feature>
<dbReference type="InterPro" id="IPR014756">
    <property type="entry name" value="Ig_E-set"/>
</dbReference>
<feature type="region of interest" description="Disordered" evidence="1">
    <location>
        <begin position="1744"/>
        <end position="1765"/>
    </location>
</feature>
<feature type="compositionally biased region" description="Polar residues" evidence="1">
    <location>
        <begin position="289"/>
        <end position="301"/>
    </location>
</feature>
<feature type="region of interest" description="Disordered" evidence="1">
    <location>
        <begin position="1003"/>
        <end position="1059"/>
    </location>
</feature>
<feature type="compositionally biased region" description="Basic and acidic residues" evidence="1">
    <location>
        <begin position="1131"/>
        <end position="1145"/>
    </location>
</feature>
<feature type="compositionally biased region" description="Basic and acidic residues" evidence="1">
    <location>
        <begin position="1749"/>
        <end position="1764"/>
    </location>
</feature>
<dbReference type="SUPFAM" id="SSF81296">
    <property type="entry name" value="E set domains"/>
    <property type="match status" value="1"/>
</dbReference>
<evidence type="ECO:0000313" key="3">
    <source>
        <dbReference type="EMBL" id="TIB17004.1"/>
    </source>
</evidence>
<reference evidence="3 4" key="1">
    <citation type="submission" date="2019-03" db="EMBL/GenBank/DDBJ databases">
        <title>Sequencing 23 genomes of Wallemia ichthyophaga.</title>
        <authorList>
            <person name="Gostincar C."/>
        </authorList>
    </citation>
    <scope>NUCLEOTIDE SEQUENCE [LARGE SCALE GENOMIC DNA]</scope>
    <source>
        <strain evidence="3 4">EXF-8621</strain>
    </source>
</reference>
<feature type="compositionally biased region" description="Acidic residues" evidence="1">
    <location>
        <begin position="1270"/>
        <end position="1285"/>
    </location>
</feature>
<feature type="compositionally biased region" description="Basic and acidic residues" evidence="1">
    <location>
        <begin position="1442"/>
        <end position="1451"/>
    </location>
</feature>
<feature type="compositionally biased region" description="Basic and acidic residues" evidence="1">
    <location>
        <begin position="1161"/>
        <end position="1190"/>
    </location>
</feature>
<feature type="region of interest" description="Disordered" evidence="1">
    <location>
        <begin position="1826"/>
        <end position="1878"/>
    </location>
</feature>
<feature type="region of interest" description="Disordered" evidence="1">
    <location>
        <begin position="1332"/>
        <end position="1451"/>
    </location>
</feature>
<dbReference type="InterPro" id="IPR039997">
    <property type="entry name" value="TFE"/>
</dbReference>
<dbReference type="EMBL" id="SPOF01000002">
    <property type="protein sequence ID" value="TIB17004.1"/>
    <property type="molecule type" value="Genomic_DNA"/>
</dbReference>
<feature type="compositionally biased region" description="Acidic residues" evidence="1">
    <location>
        <begin position="1863"/>
        <end position="1878"/>
    </location>
</feature>
<organism evidence="3 4">
    <name type="scientific">Wallemia ichthyophaga</name>
    <dbReference type="NCBI Taxonomy" id="245174"/>
    <lineage>
        <taxon>Eukaryota</taxon>
        <taxon>Fungi</taxon>
        <taxon>Dikarya</taxon>
        <taxon>Basidiomycota</taxon>
        <taxon>Wallemiomycotina</taxon>
        <taxon>Wallemiomycetes</taxon>
        <taxon>Wallemiales</taxon>
        <taxon>Wallemiaceae</taxon>
        <taxon>Wallemia</taxon>
    </lineage>
</organism>
<dbReference type="GO" id="GO:0006367">
    <property type="term" value="P:transcription initiation at RNA polymerase II promoter"/>
    <property type="evidence" value="ECO:0007669"/>
    <property type="project" value="TreeGrafter"/>
</dbReference>
<proteinExistence type="predicted"/>
<gene>
    <name evidence="3" type="ORF">E3P90_00275</name>
</gene>
<feature type="compositionally biased region" description="Low complexity" evidence="1">
    <location>
        <begin position="21"/>
        <end position="34"/>
    </location>
</feature>
<feature type="region of interest" description="Disordered" evidence="1">
    <location>
        <begin position="177"/>
        <end position="345"/>
    </location>
</feature>
<dbReference type="GO" id="GO:0005673">
    <property type="term" value="C:transcription factor TFIIE complex"/>
    <property type="evidence" value="ECO:0007669"/>
    <property type="project" value="TreeGrafter"/>
</dbReference>
<feature type="compositionally biased region" description="Polar residues" evidence="1">
    <location>
        <begin position="1845"/>
        <end position="1860"/>
    </location>
</feature>
<feature type="compositionally biased region" description="Basic and acidic residues" evidence="1">
    <location>
        <begin position="216"/>
        <end position="241"/>
    </location>
</feature>
<feature type="compositionally biased region" description="Basic and acidic residues" evidence="1">
    <location>
        <begin position="1032"/>
        <end position="1056"/>
    </location>
</feature>
<feature type="compositionally biased region" description="Basic and acidic residues" evidence="1">
    <location>
        <begin position="249"/>
        <end position="288"/>
    </location>
</feature>
<feature type="compositionally biased region" description="Basic and acidic residues" evidence="1">
    <location>
        <begin position="310"/>
        <end position="325"/>
    </location>
</feature>
<evidence type="ECO:0000259" key="2">
    <source>
        <dbReference type="SMART" id="SM01017"/>
    </source>
</evidence>
<dbReference type="PANTHER" id="PTHR13097">
    <property type="entry name" value="TRANSCRIPTION INITIATION FACTOR IIE, ALPHA SUBUNIT"/>
    <property type="match status" value="1"/>
</dbReference>
<feature type="compositionally biased region" description="Polar residues" evidence="1">
    <location>
        <begin position="1"/>
        <end position="13"/>
    </location>
</feature>
<feature type="domain" description="Arrestin C-terminal-like" evidence="2">
    <location>
        <begin position="738"/>
        <end position="895"/>
    </location>
</feature>
<dbReference type="Pfam" id="PF02752">
    <property type="entry name" value="Arrestin_C"/>
    <property type="match status" value="1"/>
</dbReference>
<feature type="compositionally biased region" description="Acidic residues" evidence="1">
    <location>
        <begin position="1090"/>
        <end position="1099"/>
    </location>
</feature>
<protein>
    <recommendedName>
        <fullName evidence="2">Arrestin C-terminal-like domain-containing protein</fullName>
    </recommendedName>
</protein>
<feature type="compositionally biased region" description="Basic and acidic residues" evidence="1">
    <location>
        <begin position="1233"/>
        <end position="1255"/>
    </location>
</feature>
<feature type="compositionally biased region" description="Polar residues" evidence="1">
    <location>
        <begin position="59"/>
        <end position="68"/>
    </location>
</feature>
<feature type="region of interest" description="Disordered" evidence="1">
    <location>
        <begin position="1090"/>
        <end position="1317"/>
    </location>
</feature>
<feature type="compositionally biased region" description="Basic and acidic residues" evidence="1">
    <location>
        <begin position="1105"/>
        <end position="1117"/>
    </location>
</feature>
<accession>A0A4T0GNT0</accession>
<sequence length="1878" mass="207036">MNNEHLNPTQDPQPTRRRYTRALSLGSSLGSANSSDRRSNVLGIHFSPQVDDDDIPTEVAQSNPQKRSGSPIKGPRPPPSASSAAGLRDSKDLDGQSVNNSRSNSPSKTVRIISPQSEALLSFHEQNPNKHQEHVQKRNEFEKAEAIVMERGESHNSEASNDLDLVNRKLQRMGIYKHSNSSSGTPHLEHSPKNALRVTNPSASTTSLDTTVQKNLKQEKKDEELIDKADENSEGKEENKNAHVPLVHQQEHVKSDNKSEYSHKSRKSEFSNKSDHTHKTEHSQKSHTTDQSGLPPRTSSKVAVDESEQAPERVGKGPTDRDQIPVRKRSQTMPHNPHNQPQASVMSISQTIQPEIKDKQPEKFKRSVSAQQAVMSPSRKNTSSTISPENASMLKYAHLDFLSKPPSSTEFPYAPKVNVRSGSNFSLNASSIGSNGVDIRSSRGMKGLAHAERGGGAVKFDLQKGGFVTPSNSSCSTTTGAVDPPASARLDAAPVSNKVAQHSKKIQKARSQGDLLRQTTLLNTSTSPARTARELRAVLSGSKFSSSSHQINLEQSRTRSRAVVDLVLDSEAVVEGGVLGGRMDVKLANDKVWWGNGKVRVVGFEDLHADETRHVFFHHDAPVDFYPPPGYGLPDDEGYYRGVSTKRGRSKENRLSLPFKIKLPIGGGAKGPLKSKPGFIRYIVIGSIHLKNSTSSDRSIAHFYRYVTIYPLLSPSSVLAPAPVPIMQTASKPLFLGGKGPINLTASVHRPHWVAGQRCYVMITIDNNSSKRIKSVSLSLNRTIVAYKPRPYASLMVGDDLDACQTTTNTKRIAEEKLEIGSKGTSGHVTAKGWFRGVDSGEQLEFSSSLQVPSDALTIPRTRLLEVHYTLRVGVAGSLSKGDVSVELPVRFINFLSIDPPPSAHPPTPMPMTTTSNMTPTDAELIKSAALERHKQDIERVKSPSDDVKTVDALRNTAKISPPALHAQPSVKAQTGNTIFSEAGPRISQMDVIDEALFNASVSRRGKTGKPPSPLPLDEIDTTAEQDQSSNTHEDTTESSNIHEDTIESSNVHEDTSAIEDSTVVETTQEMTEDSHTDADALAEVDDSGSEISFDDQNDISEPAVKAHDAEDKEEMSRPTSRPSSRPSLAESRRETLLNAIKDDHEESDIASIDQNPADSNDGHDEVVEETPRLDIHSPGGDFHDARDFEMGEEDYNDKVDAEAVEILPNTNRQEPLREEGPQLEETEQVAHLAEREAEADHESELNRDYSHSSEAENNDAAEDLPVPVPEEEDPYLVEEQEEDEDHLHNLHSVGIPQMAQDPLDRSQTQSRASHLSGGDVLASLAYLNSPVNDVDSERESTVQQNGRRPLPVSPGSNKGKLSAHEQVNGSPSGRSAQPSPVGRIQDGQAKRKSEDPFSPTFMEQHEEKELPLSPSNKVANSPSFWSPASKAAAAMPQLHPMRTDEMSKQHIEEEVELETPTKILNTSQNEYSFDTFKRYAAANSLPSPSAESDKSQQISVKGRVAQFEQNGGSSNRSSANLEPSNLIKEKAVKRQLSALSKRSSESLRPQSQNGENFAGASMDIFDRWNENNQLIRKEAMQDGEVAGRIGLTVKDSSKLIAKLIADKLVFQRNEYQPPNPRPLLKTYYYIDYQQFVDNVKWHTFLCDTCNAPLKDNDESDGVKGSQDMMARLLMQCRHIIAGLKLTEDMTLPPFDIADWISKNVKAITQPIKELEGEDDGLAVAGSGSNAANNKSQVRVQIVADEHDDEHKKKMEREEEERRTKNALPEWVLRSTISGEITAVGHRNQSIRDKSREEDVTQNQSDGQEKLNVDQYYNDYYSNYNTLKRSQSPYQETTNKRLKQDTGTTNVAQAHSSQHQPGDGDEDSEEDDDFEQVA</sequence>
<feature type="region of interest" description="Disordered" evidence="1">
    <location>
        <begin position="1"/>
        <end position="111"/>
    </location>
</feature>
<feature type="compositionally biased region" description="Basic and acidic residues" evidence="1">
    <location>
        <begin position="1790"/>
        <end position="1799"/>
    </location>
</feature>
<feature type="compositionally biased region" description="Polar residues" evidence="1">
    <location>
        <begin position="1366"/>
        <end position="1379"/>
    </location>
</feature>
<feature type="compositionally biased region" description="Low complexity" evidence="1">
    <location>
        <begin position="1118"/>
        <end position="1128"/>
    </location>
</feature>
<feature type="compositionally biased region" description="Polar residues" evidence="1">
    <location>
        <begin position="1414"/>
        <end position="1427"/>
    </location>
</feature>
<comment type="caution">
    <text evidence="3">The sequence shown here is derived from an EMBL/GenBank/DDBJ whole genome shotgun (WGS) entry which is preliminary data.</text>
</comment>
<dbReference type="InterPro" id="IPR014752">
    <property type="entry name" value="Arrestin-like_C"/>
</dbReference>
<dbReference type="SMART" id="SM01017">
    <property type="entry name" value="Arrestin_C"/>
    <property type="match status" value="1"/>
</dbReference>
<feature type="compositionally biased region" description="Polar residues" evidence="1">
    <location>
        <begin position="96"/>
        <end position="111"/>
    </location>
</feature>
<evidence type="ECO:0000256" key="1">
    <source>
        <dbReference type="SAM" id="MobiDB-lite"/>
    </source>
</evidence>